<gene>
    <name evidence="1" type="ORF">RM704_27780</name>
</gene>
<organism evidence="1 2">
    <name type="scientific">Streptomyces gottesmaniae</name>
    <dbReference type="NCBI Taxonomy" id="3075518"/>
    <lineage>
        <taxon>Bacteria</taxon>
        <taxon>Bacillati</taxon>
        <taxon>Actinomycetota</taxon>
        <taxon>Actinomycetes</taxon>
        <taxon>Kitasatosporales</taxon>
        <taxon>Streptomycetaceae</taxon>
        <taxon>Streptomyces</taxon>
    </lineage>
</organism>
<comment type="caution">
    <text evidence="1">The sequence shown here is derived from an EMBL/GenBank/DDBJ whole genome shotgun (WGS) entry which is preliminary data.</text>
</comment>
<accession>A0ABU2Z746</accession>
<dbReference type="Proteomes" id="UP001180737">
    <property type="component" value="Unassembled WGS sequence"/>
</dbReference>
<protein>
    <submittedName>
        <fullName evidence="1">Uncharacterized protein</fullName>
    </submittedName>
</protein>
<evidence type="ECO:0000313" key="2">
    <source>
        <dbReference type="Proteomes" id="UP001180737"/>
    </source>
</evidence>
<keyword evidence="2" id="KW-1185">Reference proteome</keyword>
<proteinExistence type="predicted"/>
<evidence type="ECO:0000313" key="1">
    <source>
        <dbReference type="EMBL" id="MDT0571217.1"/>
    </source>
</evidence>
<name>A0ABU2Z746_9ACTN</name>
<dbReference type="EMBL" id="JAVRFJ010000027">
    <property type="protein sequence ID" value="MDT0571217.1"/>
    <property type="molecule type" value="Genomic_DNA"/>
</dbReference>
<sequence>MRRQGDVSSSESADARSFTTFRIEELDAGAAIAMKDTPANPDREDGLHLYVLQQDGGRPEKAKEFLGAWS</sequence>
<dbReference type="RefSeq" id="WP_157856694.1">
    <property type="nucleotide sequence ID" value="NZ_JAVRFJ010000027.1"/>
</dbReference>
<reference evidence="1" key="1">
    <citation type="submission" date="2024-05" db="EMBL/GenBank/DDBJ databases">
        <title>30 novel species of actinomycetes from the DSMZ collection.</title>
        <authorList>
            <person name="Nouioui I."/>
        </authorList>
    </citation>
    <scope>NUCLEOTIDE SEQUENCE</scope>
    <source>
        <strain evidence="1">DSM 3412</strain>
    </source>
</reference>